<dbReference type="AlphaFoldDB" id="A0AAJ2KUD4"/>
<feature type="active site" description="Proton donor" evidence="3">
    <location>
        <position position="350"/>
    </location>
</feature>
<dbReference type="Gene3D" id="1.20.1430.10">
    <property type="entry name" value="Families 57/38 glycoside transferase, middle domain"/>
    <property type="match status" value="1"/>
</dbReference>
<protein>
    <submittedName>
        <fullName evidence="10">1,4-alpha-glucan branching protein domain-containing protein</fullName>
    </submittedName>
</protein>
<dbReference type="RefSeq" id="WP_323465787.1">
    <property type="nucleotide sequence ID" value="NZ_CP144224.1"/>
</dbReference>
<dbReference type="InterPro" id="IPR011330">
    <property type="entry name" value="Glyco_hydro/deAcase_b/a-brl"/>
</dbReference>
<dbReference type="InterPro" id="IPR040042">
    <property type="entry name" value="Branching_enz_MT3115-like"/>
</dbReference>
<dbReference type="GO" id="GO:0005576">
    <property type="term" value="C:extracellular region"/>
    <property type="evidence" value="ECO:0007669"/>
    <property type="project" value="TreeGrafter"/>
</dbReference>
<dbReference type="InterPro" id="IPR004300">
    <property type="entry name" value="Glyco_hydro_57_N"/>
</dbReference>
<evidence type="ECO:0000256" key="1">
    <source>
        <dbReference type="ARBA" id="ARBA00006821"/>
    </source>
</evidence>
<dbReference type="CDD" id="cd10792">
    <property type="entry name" value="GH57N_AmyC_like"/>
    <property type="match status" value="1"/>
</dbReference>
<accession>A0AAJ2KUD4</accession>
<dbReference type="Gene3D" id="3.40.50.2000">
    <property type="entry name" value="Glycogen Phosphorylase B"/>
    <property type="match status" value="2"/>
</dbReference>
<evidence type="ECO:0000313" key="11">
    <source>
        <dbReference type="Proteomes" id="UP001285636"/>
    </source>
</evidence>
<gene>
    <name evidence="10" type="ORF">RYX45_02510</name>
</gene>
<dbReference type="InterPro" id="IPR001296">
    <property type="entry name" value="Glyco_trans_1"/>
</dbReference>
<evidence type="ECO:0000256" key="4">
    <source>
        <dbReference type="PIRSR" id="PIRSR640042-2"/>
    </source>
</evidence>
<comment type="caution">
    <text evidence="10">The sequence shown here is derived from an EMBL/GenBank/DDBJ whole genome shotgun (WGS) entry which is preliminary data.</text>
</comment>
<organism evidence="10 11">
    <name type="scientific">Alkalihalophilus pseudofirmus</name>
    <name type="common">Bacillus pseudofirmus</name>
    <dbReference type="NCBI Taxonomy" id="79885"/>
    <lineage>
        <taxon>Bacteria</taxon>
        <taxon>Bacillati</taxon>
        <taxon>Bacillota</taxon>
        <taxon>Bacilli</taxon>
        <taxon>Bacillales</taxon>
        <taxon>Bacillaceae</taxon>
        <taxon>Alkalihalophilus</taxon>
    </lineage>
</organism>
<evidence type="ECO:0000259" key="7">
    <source>
        <dbReference type="Pfam" id="PF03065"/>
    </source>
</evidence>
<dbReference type="Pfam" id="PF03065">
    <property type="entry name" value="Glyco_hydro_57"/>
    <property type="match status" value="1"/>
</dbReference>
<name>A0AAJ2KUD4_ALKPS</name>
<dbReference type="Pfam" id="PF13439">
    <property type="entry name" value="Glyco_transf_4"/>
    <property type="match status" value="1"/>
</dbReference>
<dbReference type="InterPro" id="IPR037090">
    <property type="entry name" value="57_glycoside_trans_central"/>
</dbReference>
<feature type="domain" description="1,4-alpha-glucan branching enzyme C-terminal" evidence="8">
    <location>
        <begin position="422"/>
        <end position="522"/>
    </location>
</feature>
<dbReference type="InterPro" id="IPR028995">
    <property type="entry name" value="Glyco_hydro_57/38_cen_sf"/>
</dbReference>
<feature type="binding site" evidence="4">
    <location>
        <position position="462"/>
    </location>
    <ligand>
        <name>substrate</name>
    </ligand>
</feature>
<dbReference type="PANTHER" id="PTHR41695">
    <property type="entry name" value="1,4-ALPHA-GLUCAN BRANCHING ENZYME RV3031-RELATED"/>
    <property type="match status" value="1"/>
</dbReference>
<feature type="domain" description="Glycosyltransferase subfamily 4-like N-terminal" evidence="9">
    <location>
        <begin position="561"/>
        <end position="734"/>
    </location>
</feature>
<proteinExistence type="inferred from homology"/>
<dbReference type="EMBL" id="JAWJAY010000001">
    <property type="protein sequence ID" value="MDV2884033.1"/>
    <property type="molecule type" value="Genomic_DNA"/>
</dbReference>
<dbReference type="InterPro" id="IPR027291">
    <property type="entry name" value="Glyco_hydro_38_N_sf"/>
</dbReference>
<dbReference type="GO" id="GO:0003844">
    <property type="term" value="F:1,4-alpha-glucan branching enzyme activity"/>
    <property type="evidence" value="ECO:0007669"/>
    <property type="project" value="InterPro"/>
</dbReference>
<sequence>MLNNGYFSFVLHAHLPYVRHEEENRLEERWLFEAMTETYIPLLWSIESAEVKDGLTISFTPPLMEMLADPLMQERYVHYLLKTEELLRKEATYIEDHSSLNPSFKSIIPFYKKRYQKIRETFLKWDKNVLKAYKHFYEKGFITLMTSAATHAFLPYVKTEAALRSQIREGVQAFSRHFGFNPRGFWLPECAYAPGIDRVLMEEGIRYTFVDEHTILSADPKPEKGSGAPVYSPHGLVLFPRHTELSSKVWSSTLGYPGDPDYREFYRDIGYERDWDYIEDYVHEDGIRVDTGLKYYRVTGETEHKDAYNREWAEAKINTHAKHYLSSINQFREQHADQAYPPYVMVAPFDAELFGHWWFEGTEWIGQVLMGANEETTFISPETYLDRHFQDLETNHISYATWGRDGYGDVWLNPKNDYMYKHLHRIEQDLAAIVALHSQPTELEKRVIKQMIREWMLAVSSDWAFIVDGDSAVEYAKERFHLHVDRFDRLKNQMFTKQLTDAWVEKQESAFPFLSSIDENVFLSPHDSYVQTKSQEGTASEENKKGRTILMLSWEFPPMMVGGLSRHVFDLSRALVQDGHTVHVLTSSVNGYPQYEVNQGVHVHRLNGLQPEADSFFDWVGSLNVAMTLYAEKLSRTEKFDVIHAHDWLVGVAAKALKASLGVPLLATIHATEHGRNNGIHTELQYEINQKEWELTYEADRVVVCSDYMKEELMTIFSLPEEKLSVIPNGVDLDLVRSLRDSTVELESNEMFTVFSVGRMVKEKGFQTIIDAAEDLKHKGAPIRFVLAGKGPMLREFQEQVQRRQLDHHVVFLGFITDEERNDWFTKADAAIFPSLYEPFGIVALEGMAAGKPTIVSDVGGLSSIVQHGENGLKMIPGDKDSLAAQVMYLYNHPILREGIATQGLRDVKTKFDWGAIAKQTEREFEMCLASTLVVAN</sequence>
<dbReference type="SUPFAM" id="SSF88688">
    <property type="entry name" value="Families 57/38 glycoside transferase middle domain"/>
    <property type="match status" value="1"/>
</dbReference>
<evidence type="ECO:0000259" key="9">
    <source>
        <dbReference type="Pfam" id="PF13439"/>
    </source>
</evidence>
<evidence type="ECO:0000259" key="6">
    <source>
        <dbReference type="Pfam" id="PF00534"/>
    </source>
</evidence>
<keyword evidence="2 5" id="KW-0119">Carbohydrate metabolism</keyword>
<dbReference type="CDD" id="cd03801">
    <property type="entry name" value="GT4_PimA-like"/>
    <property type="match status" value="1"/>
</dbReference>
<dbReference type="Pfam" id="PF00534">
    <property type="entry name" value="Glycos_transf_1"/>
    <property type="match status" value="1"/>
</dbReference>
<evidence type="ECO:0000256" key="2">
    <source>
        <dbReference type="ARBA" id="ARBA00023277"/>
    </source>
</evidence>
<feature type="binding site" evidence="4">
    <location>
        <position position="258"/>
    </location>
    <ligand>
        <name>substrate</name>
    </ligand>
</feature>
<dbReference type="InterPro" id="IPR028098">
    <property type="entry name" value="Glyco_trans_4-like_N"/>
</dbReference>
<dbReference type="Gene3D" id="3.20.110.10">
    <property type="entry name" value="Glycoside hydrolase 38, N terminal domain"/>
    <property type="match status" value="1"/>
</dbReference>
<reference evidence="10" key="1">
    <citation type="submission" date="2023-10" db="EMBL/GenBank/DDBJ databases">
        <title>Screening of Alkalihalophilus pseudofirmusBZ-TG-HK211 and Its Alleviation of Salt Stress on Rapeseed Growth.</title>
        <authorList>
            <person name="Zhao B."/>
            <person name="Guo T."/>
        </authorList>
    </citation>
    <scope>NUCLEOTIDE SEQUENCE</scope>
    <source>
        <strain evidence="10">BZ-TG-HK211</strain>
    </source>
</reference>
<comment type="similarity">
    <text evidence="1 5">Belongs to the glycosyl hydrolase 57 family.</text>
</comment>
<feature type="domain" description="Glycosyl transferase family 1" evidence="6">
    <location>
        <begin position="749"/>
        <end position="902"/>
    </location>
</feature>
<dbReference type="Pfam" id="PF09210">
    <property type="entry name" value="BE_C"/>
    <property type="match status" value="1"/>
</dbReference>
<dbReference type="InterPro" id="IPR015293">
    <property type="entry name" value="BE_C"/>
</dbReference>
<evidence type="ECO:0000256" key="5">
    <source>
        <dbReference type="RuleBase" id="RU361196"/>
    </source>
</evidence>
<evidence type="ECO:0000313" key="10">
    <source>
        <dbReference type="EMBL" id="MDV2884033.1"/>
    </source>
</evidence>
<feature type="binding site" evidence="4">
    <location>
        <position position="402"/>
    </location>
    <ligand>
        <name>substrate</name>
    </ligand>
</feature>
<feature type="active site" description="Nucleophile" evidence="3">
    <location>
        <position position="189"/>
    </location>
</feature>
<dbReference type="Proteomes" id="UP001285636">
    <property type="component" value="Unassembled WGS sequence"/>
</dbReference>
<evidence type="ECO:0000259" key="8">
    <source>
        <dbReference type="Pfam" id="PF09210"/>
    </source>
</evidence>
<dbReference type="PANTHER" id="PTHR41695:SF1">
    <property type="entry name" value="1,4-ALPHA-GLUCAN BRANCHING ENZYME TK1436"/>
    <property type="match status" value="1"/>
</dbReference>
<dbReference type="GO" id="GO:0030979">
    <property type="term" value="P:alpha-glucan biosynthetic process"/>
    <property type="evidence" value="ECO:0007669"/>
    <property type="project" value="InterPro"/>
</dbReference>
<feature type="binding site" evidence="4">
    <location>
        <position position="241"/>
    </location>
    <ligand>
        <name>substrate</name>
    </ligand>
</feature>
<dbReference type="SUPFAM" id="SSF53756">
    <property type="entry name" value="UDP-Glycosyltransferase/glycogen phosphorylase"/>
    <property type="match status" value="1"/>
</dbReference>
<evidence type="ECO:0000256" key="3">
    <source>
        <dbReference type="PIRSR" id="PIRSR640042-1"/>
    </source>
</evidence>
<dbReference type="SUPFAM" id="SSF88713">
    <property type="entry name" value="Glycoside hydrolase/deacetylase"/>
    <property type="match status" value="1"/>
</dbReference>
<feature type="domain" description="Glycoside hydrolase family 57 N-terminal" evidence="7">
    <location>
        <begin position="8"/>
        <end position="338"/>
    </location>
</feature>